<name>A0ACD5BN09_9PSEU</name>
<accession>A0ACD5BN09</accession>
<evidence type="ECO:0000313" key="1">
    <source>
        <dbReference type="EMBL" id="WYW20680.1"/>
    </source>
</evidence>
<gene>
    <name evidence="1" type="ORF">LCL61_34535</name>
</gene>
<proteinExistence type="predicted"/>
<evidence type="ECO:0000313" key="2">
    <source>
        <dbReference type="Proteomes" id="UP001456344"/>
    </source>
</evidence>
<organism evidence="1 2">
    <name type="scientific">Amycolatopsis coloradensis</name>
    <dbReference type="NCBI Taxonomy" id="76021"/>
    <lineage>
        <taxon>Bacteria</taxon>
        <taxon>Bacillati</taxon>
        <taxon>Actinomycetota</taxon>
        <taxon>Actinomycetes</taxon>
        <taxon>Pseudonocardiales</taxon>
        <taxon>Pseudonocardiaceae</taxon>
        <taxon>Amycolatopsis</taxon>
    </lineage>
</organism>
<sequence>MISALGQAVFGLLAAPLVVAGLSKLFVPAAELSWPYGSRLLAAPHGPRLVGVGEIGAAALIIALPGGFAALVGLVSYTVLAVVAYQLRGQKCACFGAARLASVGSAHIGANLAGAVVSAAALPFLAEPSPLPRLAGCVAGSAVLVVVLRHWDRRAAEGDGAPPCLEPVFGVRLYVSGSCPACRSLHTLIDRMEPARRDSITTVVLNPGDERPAGFEGLGVPSATGLDAAGEPVCSAVAGIGDVKALIDRIVVRLPGGTHAG</sequence>
<dbReference type="EMBL" id="CP150484">
    <property type="protein sequence ID" value="WYW20680.1"/>
    <property type="molecule type" value="Genomic_DNA"/>
</dbReference>
<protein>
    <submittedName>
        <fullName evidence="1">Uncharacterized protein</fullName>
    </submittedName>
</protein>
<dbReference type="Proteomes" id="UP001456344">
    <property type="component" value="Chromosome"/>
</dbReference>
<keyword evidence="2" id="KW-1185">Reference proteome</keyword>
<reference evidence="1" key="1">
    <citation type="submission" date="2023-10" db="EMBL/GenBank/DDBJ databases">
        <title>Whole genome sequencing of actinobacterial strain Amycolatopsis sp. (BCA-696) identifies the underlying plant growth-promoting genes.</title>
        <authorList>
            <person name="Gandham P."/>
            <person name="Vadla N."/>
            <person name="Saji A."/>
            <person name="Srinivas V."/>
            <person name="Ruperao P."/>
            <person name="Selvanayagam S."/>
            <person name="Saxena R.K."/>
            <person name="Rathore A."/>
            <person name="Gopalakrishnan S."/>
            <person name="Thakur V."/>
        </authorList>
    </citation>
    <scope>NUCLEOTIDE SEQUENCE</scope>
    <source>
        <strain evidence="1">BCA-696</strain>
    </source>
</reference>